<comment type="caution">
    <text evidence="3">The sequence shown here is derived from an EMBL/GenBank/DDBJ whole genome shotgun (WGS) entry which is preliminary data.</text>
</comment>
<dbReference type="InterPro" id="IPR003676">
    <property type="entry name" value="SAUR_fam"/>
</dbReference>
<accession>A0A8J5KY82</accession>
<evidence type="ECO:0000313" key="3">
    <source>
        <dbReference type="EMBL" id="KAG6503708.1"/>
    </source>
</evidence>
<evidence type="ECO:0000256" key="1">
    <source>
        <dbReference type="ARBA" id="ARBA00006974"/>
    </source>
</evidence>
<organism evidence="3 4">
    <name type="scientific">Zingiber officinale</name>
    <name type="common">Ginger</name>
    <name type="synonym">Amomum zingiber</name>
    <dbReference type="NCBI Taxonomy" id="94328"/>
    <lineage>
        <taxon>Eukaryota</taxon>
        <taxon>Viridiplantae</taxon>
        <taxon>Streptophyta</taxon>
        <taxon>Embryophyta</taxon>
        <taxon>Tracheophyta</taxon>
        <taxon>Spermatophyta</taxon>
        <taxon>Magnoliopsida</taxon>
        <taxon>Liliopsida</taxon>
        <taxon>Zingiberales</taxon>
        <taxon>Zingiberaceae</taxon>
        <taxon>Zingiber</taxon>
    </lineage>
</organism>
<name>A0A8J5KY82_ZINOF</name>
<dbReference type="EMBL" id="JACMSC010000010">
    <property type="protein sequence ID" value="KAG6503708.1"/>
    <property type="molecule type" value="Genomic_DNA"/>
</dbReference>
<dbReference type="PANTHER" id="PTHR31374">
    <property type="entry name" value="AUXIN-INDUCED PROTEIN-LIKE-RELATED"/>
    <property type="match status" value="1"/>
</dbReference>
<feature type="region of interest" description="Disordered" evidence="2">
    <location>
        <begin position="71"/>
        <end position="103"/>
    </location>
</feature>
<protein>
    <submittedName>
        <fullName evidence="3">Uncharacterized protein</fullName>
    </submittedName>
</protein>
<comment type="similarity">
    <text evidence="1">Belongs to the ARG7 family.</text>
</comment>
<dbReference type="PANTHER" id="PTHR31374:SF304">
    <property type="entry name" value="OS04G0537100 PROTEIN"/>
    <property type="match status" value="1"/>
</dbReference>
<proteinExistence type="inferred from homology"/>
<dbReference type="Proteomes" id="UP000734854">
    <property type="component" value="Unassembled WGS sequence"/>
</dbReference>
<sequence length="192" mass="21332">MKRFRGFRVGRRLAGLWSRVAGRCPRRRPTSYVRLEPDGEPDLFELSWAAKFLCWGRLLLPRCLRLGDAGGAGTAGGRRRTLAESPAREGQADGKGPGFRPPPRGHLAVYVGCEGDGAPPRRRYTVPVIYFNHPLFAELLREAQEEFGFHHPGGITIPCPAAEFERVRRIIAAAAAKNDHEKLLRRSISAPL</sequence>
<dbReference type="OrthoDB" id="1026046at2759"/>
<gene>
    <name evidence="3" type="ORF">ZIOFF_036032</name>
</gene>
<keyword evidence="4" id="KW-1185">Reference proteome</keyword>
<evidence type="ECO:0000313" key="4">
    <source>
        <dbReference type="Proteomes" id="UP000734854"/>
    </source>
</evidence>
<dbReference type="AlphaFoldDB" id="A0A8J5KY82"/>
<dbReference type="Pfam" id="PF02519">
    <property type="entry name" value="Auxin_inducible"/>
    <property type="match status" value="1"/>
</dbReference>
<reference evidence="3 4" key="1">
    <citation type="submission" date="2020-08" db="EMBL/GenBank/DDBJ databases">
        <title>Plant Genome Project.</title>
        <authorList>
            <person name="Zhang R.-G."/>
        </authorList>
    </citation>
    <scope>NUCLEOTIDE SEQUENCE [LARGE SCALE GENOMIC DNA]</scope>
    <source>
        <tissue evidence="3">Rhizome</tissue>
    </source>
</reference>
<evidence type="ECO:0000256" key="2">
    <source>
        <dbReference type="SAM" id="MobiDB-lite"/>
    </source>
</evidence>
<dbReference type="GO" id="GO:0009733">
    <property type="term" value="P:response to auxin"/>
    <property type="evidence" value="ECO:0007669"/>
    <property type="project" value="InterPro"/>
</dbReference>